<evidence type="ECO:0000256" key="2">
    <source>
        <dbReference type="SAM" id="Phobius"/>
    </source>
</evidence>
<gene>
    <name evidence="3" type="ORF">PAC_06579</name>
</gene>
<keyword evidence="2" id="KW-0472">Membrane</keyword>
<keyword evidence="4" id="KW-1185">Reference proteome</keyword>
<keyword evidence="2" id="KW-0812">Transmembrane</keyword>
<evidence type="ECO:0000313" key="4">
    <source>
        <dbReference type="Proteomes" id="UP000184330"/>
    </source>
</evidence>
<keyword evidence="2" id="KW-1133">Transmembrane helix</keyword>
<sequence>MEALTMYIEERFEPELALFLRLRESVTIFFATESVIPEQLWTLVNLVMALLGVLGKRARILWELRWVLLPLLLVFVGFLSSSSTPLPRTLSVPTGTPVQNSPAPPKKH</sequence>
<dbReference type="Proteomes" id="UP000184330">
    <property type="component" value="Unassembled WGS sequence"/>
</dbReference>
<dbReference type="AlphaFoldDB" id="A0A1L7WV86"/>
<evidence type="ECO:0000256" key="1">
    <source>
        <dbReference type="SAM" id="MobiDB-lite"/>
    </source>
</evidence>
<evidence type="ECO:0000313" key="3">
    <source>
        <dbReference type="EMBL" id="CZR56690.1"/>
    </source>
</evidence>
<protein>
    <submittedName>
        <fullName evidence="3">Uncharacterized protein</fullName>
    </submittedName>
</protein>
<feature type="region of interest" description="Disordered" evidence="1">
    <location>
        <begin position="83"/>
        <end position="108"/>
    </location>
</feature>
<name>A0A1L7WV86_9HELO</name>
<feature type="compositionally biased region" description="Low complexity" evidence="1">
    <location>
        <begin position="83"/>
        <end position="94"/>
    </location>
</feature>
<reference evidence="3 4" key="1">
    <citation type="submission" date="2016-03" db="EMBL/GenBank/DDBJ databases">
        <authorList>
            <person name="Ploux O."/>
        </authorList>
    </citation>
    <scope>NUCLEOTIDE SEQUENCE [LARGE SCALE GENOMIC DNA]</scope>
    <source>
        <strain evidence="3 4">UAMH 11012</strain>
    </source>
</reference>
<accession>A0A1L7WV86</accession>
<proteinExistence type="predicted"/>
<feature type="transmembrane region" description="Helical" evidence="2">
    <location>
        <begin position="67"/>
        <end position="86"/>
    </location>
</feature>
<organism evidence="3 4">
    <name type="scientific">Phialocephala subalpina</name>
    <dbReference type="NCBI Taxonomy" id="576137"/>
    <lineage>
        <taxon>Eukaryota</taxon>
        <taxon>Fungi</taxon>
        <taxon>Dikarya</taxon>
        <taxon>Ascomycota</taxon>
        <taxon>Pezizomycotina</taxon>
        <taxon>Leotiomycetes</taxon>
        <taxon>Helotiales</taxon>
        <taxon>Mollisiaceae</taxon>
        <taxon>Phialocephala</taxon>
        <taxon>Phialocephala fortinii species complex</taxon>
    </lineage>
</organism>
<dbReference type="EMBL" id="FJOG01000008">
    <property type="protein sequence ID" value="CZR56690.1"/>
    <property type="molecule type" value="Genomic_DNA"/>
</dbReference>